<keyword evidence="2" id="KW-0472">Membrane</keyword>
<dbReference type="AlphaFoldDB" id="X6P810"/>
<feature type="transmembrane region" description="Helical" evidence="2">
    <location>
        <begin position="12"/>
        <end position="32"/>
    </location>
</feature>
<evidence type="ECO:0000313" key="4">
    <source>
        <dbReference type="Proteomes" id="UP000023152"/>
    </source>
</evidence>
<accession>X6P810</accession>
<dbReference type="EMBL" id="ASPP01002371">
    <property type="protein sequence ID" value="ETO34670.1"/>
    <property type="molecule type" value="Genomic_DNA"/>
</dbReference>
<name>X6P810_RETFI</name>
<proteinExistence type="predicted"/>
<evidence type="ECO:0000256" key="1">
    <source>
        <dbReference type="SAM" id="MobiDB-lite"/>
    </source>
</evidence>
<reference evidence="3 4" key="1">
    <citation type="journal article" date="2013" name="Curr. Biol.">
        <title>The Genome of the Foraminiferan Reticulomyxa filosa.</title>
        <authorList>
            <person name="Glockner G."/>
            <person name="Hulsmann N."/>
            <person name="Schleicher M."/>
            <person name="Noegel A.A."/>
            <person name="Eichinger L."/>
            <person name="Gallinger C."/>
            <person name="Pawlowski J."/>
            <person name="Sierra R."/>
            <person name="Euteneuer U."/>
            <person name="Pillet L."/>
            <person name="Moustafa A."/>
            <person name="Platzer M."/>
            <person name="Groth M."/>
            <person name="Szafranski K."/>
            <person name="Schliwa M."/>
        </authorList>
    </citation>
    <scope>NUCLEOTIDE SEQUENCE [LARGE SCALE GENOMIC DNA]</scope>
</reference>
<sequence>MPKTGAAAALTWQFGFFSLFCVLSCVWSVVYFVNASTAYMWTVICAVVKSAFGIYYFSSLLKLKDSVDKIHKENLRYKKNNLELTQQLHELYHEVNRLTNIRINLQSDRDTLTRAYHIYKGFNQKFQQLLNGKAENLKFLKSRTNQIVKRWRANLVQHEKNVWNKLWDFFEHQTYLNNDNELNENENEHNDNDNDNDNEKNLSNEPPARQPGITALQFQQLIASLPAQYQERCNKIRDLLPKDAHITYQQFTQLVDAWVNESISVSDKIIDL</sequence>
<gene>
    <name evidence="3" type="ORF">RFI_02420</name>
</gene>
<feature type="transmembrane region" description="Helical" evidence="2">
    <location>
        <begin position="38"/>
        <end position="57"/>
    </location>
</feature>
<evidence type="ECO:0000256" key="2">
    <source>
        <dbReference type="SAM" id="Phobius"/>
    </source>
</evidence>
<protein>
    <submittedName>
        <fullName evidence="3">Xeroderma pigmentosum group G family protein</fullName>
    </submittedName>
</protein>
<organism evidence="3 4">
    <name type="scientific">Reticulomyxa filosa</name>
    <dbReference type="NCBI Taxonomy" id="46433"/>
    <lineage>
        <taxon>Eukaryota</taxon>
        <taxon>Sar</taxon>
        <taxon>Rhizaria</taxon>
        <taxon>Retaria</taxon>
        <taxon>Foraminifera</taxon>
        <taxon>Monothalamids</taxon>
        <taxon>Reticulomyxidae</taxon>
        <taxon>Reticulomyxa</taxon>
    </lineage>
</organism>
<keyword evidence="2" id="KW-1133">Transmembrane helix</keyword>
<evidence type="ECO:0000313" key="3">
    <source>
        <dbReference type="EMBL" id="ETO34670.1"/>
    </source>
</evidence>
<dbReference type="Proteomes" id="UP000023152">
    <property type="component" value="Unassembled WGS sequence"/>
</dbReference>
<keyword evidence="2" id="KW-0812">Transmembrane</keyword>
<keyword evidence="4" id="KW-1185">Reference proteome</keyword>
<comment type="caution">
    <text evidence="3">The sequence shown here is derived from an EMBL/GenBank/DDBJ whole genome shotgun (WGS) entry which is preliminary data.</text>
</comment>
<feature type="compositionally biased region" description="Basic and acidic residues" evidence="1">
    <location>
        <begin position="186"/>
        <end position="202"/>
    </location>
</feature>
<feature type="region of interest" description="Disordered" evidence="1">
    <location>
        <begin position="181"/>
        <end position="210"/>
    </location>
</feature>